<sequence length="226" mass="26520">MNLGDELSLFVLKIIGIAAMFMDHYHYVVGGSLILNIVGRIAFPIFAFTLSEGYVHTRNLKKYLLRLFIFAAGMQIPSVIFGYKYPMNIFFTLFLGLLAIHILNFKKKYIKNQILLWIIKIILTGFILIAAQWLEMDYGAYGILLIMNFNIFRTSKFHISMNFLILNILNLFFPDVFKLTETQFFSIVSLIFIFMYNGKKGRSMKYFFYLFYPVHFLILEGIRNIK</sequence>
<organism evidence="2 3">
    <name type="scientific">Leptotrichia hofstadii F0254</name>
    <dbReference type="NCBI Taxonomy" id="634994"/>
    <lineage>
        <taxon>Bacteria</taxon>
        <taxon>Fusobacteriati</taxon>
        <taxon>Fusobacteriota</taxon>
        <taxon>Fusobacteriia</taxon>
        <taxon>Fusobacteriales</taxon>
        <taxon>Leptotrichiaceae</taxon>
        <taxon>Leptotrichia</taxon>
    </lineage>
</organism>
<evidence type="ECO:0000313" key="3">
    <source>
        <dbReference type="Proteomes" id="UP000006233"/>
    </source>
</evidence>
<reference evidence="2 3" key="1">
    <citation type="submission" date="2009-09" db="EMBL/GenBank/DDBJ databases">
        <authorList>
            <person name="Weinstock G."/>
            <person name="Sodergren E."/>
            <person name="Clifton S."/>
            <person name="Fulton L."/>
            <person name="Fulton B."/>
            <person name="Courtney L."/>
            <person name="Fronick C."/>
            <person name="Harrison M."/>
            <person name="Strong C."/>
            <person name="Farmer C."/>
            <person name="Delahaunty K."/>
            <person name="Markovic C."/>
            <person name="Hall O."/>
            <person name="Minx P."/>
            <person name="Tomlinson C."/>
            <person name="Mitreva M."/>
            <person name="Nelson J."/>
            <person name="Hou S."/>
            <person name="Wollam A."/>
            <person name="Pepin K.H."/>
            <person name="Johnson M."/>
            <person name="Bhonagiri V."/>
            <person name="Nash W.E."/>
            <person name="Warren W."/>
            <person name="Chinwalla A."/>
            <person name="Mardis E.R."/>
            <person name="Wilson R.K."/>
        </authorList>
    </citation>
    <scope>NUCLEOTIDE SEQUENCE [LARGE SCALE GENOMIC DNA]</scope>
    <source>
        <strain evidence="2 3">F0254</strain>
    </source>
</reference>
<evidence type="ECO:0000256" key="1">
    <source>
        <dbReference type="SAM" id="Phobius"/>
    </source>
</evidence>
<feature type="transmembrane region" description="Helical" evidence="1">
    <location>
        <begin position="33"/>
        <end position="51"/>
    </location>
</feature>
<evidence type="ECO:0000313" key="2">
    <source>
        <dbReference type="EMBL" id="EEX73252.1"/>
    </source>
</evidence>
<feature type="transmembrane region" description="Helical" evidence="1">
    <location>
        <begin position="63"/>
        <end position="83"/>
    </location>
</feature>
<dbReference type="STRING" id="634994.GCWU000323_02580"/>
<gene>
    <name evidence="2" type="ORF">GCWU000323_02580</name>
</gene>
<feature type="transmembrane region" description="Helical" evidence="1">
    <location>
        <begin position="176"/>
        <end position="194"/>
    </location>
</feature>
<dbReference type="AlphaFoldDB" id="C9N159"/>
<keyword evidence="1" id="KW-0812">Transmembrane</keyword>
<protein>
    <submittedName>
        <fullName evidence="2">Protein TraX</fullName>
    </submittedName>
</protein>
<dbReference type="InterPro" id="IPR008875">
    <property type="entry name" value="TraX"/>
</dbReference>
<feature type="transmembrane region" description="Helical" evidence="1">
    <location>
        <begin position="114"/>
        <end position="132"/>
    </location>
</feature>
<dbReference type="HOGENOM" id="CLU_074054_0_0_0"/>
<proteinExistence type="predicted"/>
<name>C9N159_9FUSO</name>
<keyword evidence="1" id="KW-0472">Membrane</keyword>
<feature type="transmembrane region" description="Helical" evidence="1">
    <location>
        <begin position="89"/>
        <end position="105"/>
    </location>
</feature>
<keyword evidence="1" id="KW-1133">Transmembrane helix</keyword>
<dbReference type="Pfam" id="PF05857">
    <property type="entry name" value="TraX"/>
    <property type="match status" value="1"/>
</dbReference>
<accession>C9N159</accession>
<dbReference type="eggNOG" id="ENOG5031QMC">
    <property type="taxonomic scope" value="Bacteria"/>
</dbReference>
<dbReference type="Proteomes" id="UP000006233">
    <property type="component" value="Unassembled WGS sequence"/>
</dbReference>
<dbReference type="EMBL" id="ACVB02000029">
    <property type="protein sequence ID" value="EEX73252.1"/>
    <property type="molecule type" value="Genomic_DNA"/>
</dbReference>
<comment type="caution">
    <text evidence="2">The sequence shown here is derived from an EMBL/GenBank/DDBJ whole genome shotgun (WGS) entry which is preliminary data.</text>
</comment>